<dbReference type="RefSeq" id="WP_141641453.1">
    <property type="nucleotide sequence ID" value="NZ_VIFM01000016.1"/>
</dbReference>
<sequence length="478" mass="50594">MNPSLKFANLAALCLGLMSVTASSQAVAQPLPAIAQVPPSPPPALPAGTKVTCTQGPGTGAAAATCPVLKYDGYTYWALSYGDNRIGMTIAAYDATGALAAKWEKPGARYVYGITVNPTNKTVTFAGQTDAKITMTWDELVPPPVVVLVPPVPAPAIPSGMKVTCTQGPGTGAAAATCPVIKWKGYTIWAFSYTDNRVGMGIVAYDAAGKVVAQWEKPGARYVYGITVSTTDKTVTFAGQSDAKITMKWSDLLASPTPQWVLQPGPQGATLKQISVGSANAVWGLDTAGFNWKWTGATWQKMGGTVTNISTASDGTLWATNPPDSLRVLKWDATGNKWTWNLPTGMKQVTAINATTAWGLDTGGSLFRWTGSAWEKKGCCVSQLSVGADGELWATNPADSNRVLRWDGTKWTWNIPAGMTFVSVGNVKNIWALDGSDQVYQWSGTAWQKVPGALRNISAAGDGSVWGLNAQGLVYKWQ</sequence>
<feature type="chain" id="PRO_5022157112" evidence="1">
    <location>
        <begin position="29"/>
        <end position="478"/>
    </location>
</feature>
<name>A0A540X6F9_9BACT</name>
<dbReference type="SMART" id="SM00706">
    <property type="entry name" value="TECPR"/>
    <property type="match status" value="6"/>
</dbReference>
<evidence type="ECO:0000313" key="3">
    <source>
        <dbReference type="Proteomes" id="UP000315369"/>
    </source>
</evidence>
<dbReference type="OrthoDB" id="5483604at2"/>
<dbReference type="SUPFAM" id="SSF50998">
    <property type="entry name" value="Quinoprotein alcohol dehydrogenase-like"/>
    <property type="match status" value="1"/>
</dbReference>
<protein>
    <submittedName>
        <fullName evidence="2">Uncharacterized protein</fullName>
    </submittedName>
</protein>
<keyword evidence="1" id="KW-0732">Signal</keyword>
<dbReference type="EMBL" id="VIFM01000016">
    <property type="protein sequence ID" value="TQF16847.1"/>
    <property type="molecule type" value="Genomic_DNA"/>
</dbReference>
<dbReference type="Proteomes" id="UP000315369">
    <property type="component" value="Unassembled WGS sequence"/>
</dbReference>
<evidence type="ECO:0000313" key="2">
    <source>
        <dbReference type="EMBL" id="TQF16847.1"/>
    </source>
</evidence>
<accession>A0A540X6F9</accession>
<proteinExistence type="predicted"/>
<evidence type="ECO:0000256" key="1">
    <source>
        <dbReference type="SAM" id="SignalP"/>
    </source>
</evidence>
<gene>
    <name evidence="2" type="ORF">FJV41_06070</name>
</gene>
<keyword evidence="3" id="KW-1185">Reference proteome</keyword>
<dbReference type="AlphaFoldDB" id="A0A540X6F9"/>
<organism evidence="2 3">
    <name type="scientific">Myxococcus llanfairpwllgwyngyllgogerychwyrndrobwllllantysiliogogogochensis</name>
    <dbReference type="NCBI Taxonomy" id="2590453"/>
    <lineage>
        <taxon>Bacteria</taxon>
        <taxon>Pseudomonadati</taxon>
        <taxon>Myxococcota</taxon>
        <taxon>Myxococcia</taxon>
        <taxon>Myxococcales</taxon>
        <taxon>Cystobacterineae</taxon>
        <taxon>Myxococcaceae</taxon>
        <taxon>Myxococcus</taxon>
    </lineage>
</organism>
<feature type="signal peptide" evidence="1">
    <location>
        <begin position="1"/>
        <end position="28"/>
    </location>
</feature>
<reference evidence="2 3" key="1">
    <citation type="submission" date="2019-06" db="EMBL/GenBank/DDBJ databases">
        <authorList>
            <person name="Livingstone P."/>
            <person name="Whitworth D."/>
        </authorList>
    </citation>
    <scope>NUCLEOTIDE SEQUENCE [LARGE SCALE GENOMIC DNA]</scope>
    <source>
        <strain evidence="2 3">AM401</strain>
    </source>
</reference>
<dbReference type="Pfam" id="PF19193">
    <property type="entry name" value="Tectonin"/>
    <property type="match status" value="2"/>
</dbReference>
<dbReference type="SUPFAM" id="SSF63825">
    <property type="entry name" value="YWTD domain"/>
    <property type="match status" value="1"/>
</dbReference>
<comment type="caution">
    <text evidence="2">The sequence shown here is derived from an EMBL/GenBank/DDBJ whole genome shotgun (WGS) entry which is preliminary data.</text>
</comment>
<dbReference type="InterPro" id="IPR011047">
    <property type="entry name" value="Quinoprotein_ADH-like_sf"/>
</dbReference>
<dbReference type="InterPro" id="IPR006624">
    <property type="entry name" value="Beta-propeller_rpt_TECPR"/>
</dbReference>